<keyword evidence="4" id="KW-0788">Thiol protease</keyword>
<dbReference type="InterPro" id="IPR000064">
    <property type="entry name" value="NLP_P60_dom"/>
</dbReference>
<evidence type="ECO:0000313" key="9">
    <source>
        <dbReference type="Proteomes" id="UP001501000"/>
    </source>
</evidence>
<organism evidence="8 9">
    <name type="scientific">Streptomyces gulbargensis</name>
    <dbReference type="NCBI Taxonomy" id="364901"/>
    <lineage>
        <taxon>Bacteria</taxon>
        <taxon>Bacillati</taxon>
        <taxon>Actinomycetota</taxon>
        <taxon>Actinomycetes</taxon>
        <taxon>Kitasatosporales</taxon>
        <taxon>Streptomycetaceae</taxon>
        <taxon>Streptomyces</taxon>
    </lineage>
</organism>
<accession>A0ABP7LGC5</accession>
<dbReference type="InterPro" id="IPR051794">
    <property type="entry name" value="PG_Endopeptidase_C40"/>
</dbReference>
<feature type="compositionally biased region" description="Basic and acidic residues" evidence="6">
    <location>
        <begin position="246"/>
        <end position="255"/>
    </location>
</feature>
<feature type="region of interest" description="Disordered" evidence="6">
    <location>
        <begin position="213"/>
        <end position="265"/>
    </location>
</feature>
<feature type="domain" description="NlpC/P60" evidence="7">
    <location>
        <begin position="265"/>
        <end position="380"/>
    </location>
</feature>
<keyword evidence="2" id="KW-0645">Protease</keyword>
<dbReference type="EMBL" id="BAABAJ010000002">
    <property type="protein sequence ID" value="GAA3899056.1"/>
    <property type="molecule type" value="Genomic_DNA"/>
</dbReference>
<dbReference type="SUPFAM" id="SSF54001">
    <property type="entry name" value="Cysteine proteinases"/>
    <property type="match status" value="1"/>
</dbReference>
<evidence type="ECO:0000256" key="3">
    <source>
        <dbReference type="ARBA" id="ARBA00022801"/>
    </source>
</evidence>
<evidence type="ECO:0000256" key="4">
    <source>
        <dbReference type="ARBA" id="ARBA00022807"/>
    </source>
</evidence>
<keyword evidence="5" id="KW-0175">Coiled coil</keyword>
<feature type="compositionally biased region" description="Low complexity" evidence="6">
    <location>
        <begin position="235"/>
        <end position="245"/>
    </location>
</feature>
<evidence type="ECO:0000256" key="6">
    <source>
        <dbReference type="SAM" id="MobiDB-lite"/>
    </source>
</evidence>
<proteinExistence type="inferred from homology"/>
<dbReference type="RefSeq" id="WP_345278486.1">
    <property type="nucleotide sequence ID" value="NZ_BAABAJ010000002.1"/>
</dbReference>
<evidence type="ECO:0000259" key="7">
    <source>
        <dbReference type="PROSITE" id="PS51935"/>
    </source>
</evidence>
<keyword evidence="9" id="KW-1185">Reference proteome</keyword>
<sequence length="380" mass="39808">MAAHRKPRSSPLGGQAVRTAATLALASAATTALLEGSGHADPRPTTAQVKAKVDRLHQEAEVATERYNGAKEKADAARAAFDRVRDEAARRTERLNTARAGLGKIAAAQYRSGGLDPAVQLALTSDPEQYLERAALAEKAGARQAAAIASVRRELGAIRQLRAESADRLSALRGHEEDLRRQKAVVLDKLTEARNLLTRLTAEERARYEAAEAARDRSALSRSAAAGGGPGGPAAGTSEGASGSTTRERADRSSGGERVPVTAPTNRAAQAISFARAQLGKPYVWGATGPSGYDCSGLTQAAWRAAGVALPRTTYTQINAGRRVPRSQLAPGDLVFFYSGISHVGLYIGGGQMIHAPRPGAPIRVAPIDEMPFAGATRVG</sequence>
<name>A0ABP7LGC5_9ACTN</name>
<dbReference type="Gene3D" id="3.90.1720.10">
    <property type="entry name" value="endopeptidase domain like (from Nostoc punctiforme)"/>
    <property type="match status" value="1"/>
</dbReference>
<comment type="caution">
    <text evidence="8">The sequence shown here is derived from an EMBL/GenBank/DDBJ whole genome shotgun (WGS) entry which is preliminary data.</text>
</comment>
<evidence type="ECO:0000256" key="2">
    <source>
        <dbReference type="ARBA" id="ARBA00022670"/>
    </source>
</evidence>
<dbReference type="InterPro" id="IPR038765">
    <property type="entry name" value="Papain-like_cys_pep_sf"/>
</dbReference>
<dbReference type="PANTHER" id="PTHR47359">
    <property type="entry name" value="PEPTIDOGLYCAN DL-ENDOPEPTIDASE CWLO"/>
    <property type="match status" value="1"/>
</dbReference>
<dbReference type="PANTHER" id="PTHR47359:SF3">
    <property type="entry name" value="NLP_P60 DOMAIN-CONTAINING PROTEIN-RELATED"/>
    <property type="match status" value="1"/>
</dbReference>
<evidence type="ECO:0000256" key="5">
    <source>
        <dbReference type="SAM" id="Coils"/>
    </source>
</evidence>
<reference evidence="9" key="1">
    <citation type="journal article" date="2019" name="Int. J. Syst. Evol. Microbiol.">
        <title>The Global Catalogue of Microorganisms (GCM) 10K type strain sequencing project: providing services to taxonomists for standard genome sequencing and annotation.</title>
        <authorList>
            <consortium name="The Broad Institute Genomics Platform"/>
            <consortium name="The Broad Institute Genome Sequencing Center for Infectious Disease"/>
            <person name="Wu L."/>
            <person name="Ma J."/>
        </authorList>
    </citation>
    <scope>NUCLEOTIDE SEQUENCE [LARGE SCALE GENOMIC DNA]</scope>
    <source>
        <strain evidence="9">JCM 16956</strain>
    </source>
</reference>
<comment type="similarity">
    <text evidence="1">Belongs to the peptidase C40 family.</text>
</comment>
<feature type="coiled-coil region" evidence="5">
    <location>
        <begin position="53"/>
        <end position="87"/>
    </location>
</feature>
<dbReference type="PROSITE" id="PS51935">
    <property type="entry name" value="NLPC_P60"/>
    <property type="match status" value="1"/>
</dbReference>
<dbReference type="Pfam" id="PF00877">
    <property type="entry name" value="NLPC_P60"/>
    <property type="match status" value="1"/>
</dbReference>
<protein>
    <submittedName>
        <fullName evidence="8">C40 family peptidase</fullName>
    </submittedName>
</protein>
<dbReference type="Proteomes" id="UP001501000">
    <property type="component" value="Unassembled WGS sequence"/>
</dbReference>
<evidence type="ECO:0000256" key="1">
    <source>
        <dbReference type="ARBA" id="ARBA00007074"/>
    </source>
</evidence>
<gene>
    <name evidence="8" type="ORF">GCM10022244_06570</name>
</gene>
<keyword evidence="3" id="KW-0378">Hydrolase</keyword>
<evidence type="ECO:0000313" key="8">
    <source>
        <dbReference type="EMBL" id="GAA3899056.1"/>
    </source>
</evidence>